<feature type="compositionally biased region" description="Polar residues" evidence="1">
    <location>
        <begin position="653"/>
        <end position="689"/>
    </location>
</feature>
<sequence length="742" mass="81115">MPLTSGYRSLYRSIAGKICGACAAFGLLAGVSLSADAAGLLRPANSSLPELKIHSHQVKVVIEDGYATTRIDQVFTNPHSQDLEAVYSFPVPEQAAVGEFSYWIDGKPVTGEVVAKQQARQIYNDQKAAGNRTALTEQDDYRTFDSRVYPVKANDQVKIRLVYVQPAEIDNSIGRFLYPLEDGGVDEHKKAFWLRNEKVEQDFGFELELRSRYPIDELRMPQHPQAVISNQGPKHWHITLGNPTPTAAAEAQTDAALAEAQSLQSAPAQQHQPVADLSRDILLYWRLAEGLPGAVDLVSYRAPDAKQGTFMLTLTPGNELPPISGNRDWVFVLDTSGSMAGKYATLLEGVRQGLQKLPSGDRFRLITFSKQAKDLSGGYQPVEPQRIDALINKLQQNGVGGSTNLYAGLKKGITGLDSDRASALVLVTDGVANVGTTEKRAFLKLLQQADVRLFTFVMGNSANRPLLQGMTEVSNGFASQISNADDVMGRLMQAATKLNHAALRDLKVEIDGVRVTDLTPAKLPPLYRGQQLVLMGHYFGDGDTKVRLSGQIGTDKKTYQTRVQLPAQSSDHPELERLWALRQIEALQQQQDYYAGDASVESDTKQAITDLAVQYGLVTDYTSLLVVEEQVFQQLGIERRNQKRVETEHQARQNRSQNWQQSGSTNNGSSADSGQTDSAHSNSNGNAQPAANPPIFSGERSTLSNSQRGGSGGGALDPSLLLLIGLLALSALWGRRHRIRLS</sequence>
<feature type="signal peptide" evidence="3">
    <location>
        <begin position="1"/>
        <end position="37"/>
    </location>
</feature>
<dbReference type="RefSeq" id="WP_114696867.1">
    <property type="nucleotide sequence ID" value="NZ_QQOH01000005.1"/>
</dbReference>
<dbReference type="OrthoDB" id="9784383at2"/>
<keyword evidence="2" id="KW-0472">Membrane</keyword>
<organism evidence="6 7">
    <name type="scientific">Motiliproteus coralliicola</name>
    <dbReference type="NCBI Taxonomy" id="2283196"/>
    <lineage>
        <taxon>Bacteria</taxon>
        <taxon>Pseudomonadati</taxon>
        <taxon>Pseudomonadota</taxon>
        <taxon>Gammaproteobacteria</taxon>
        <taxon>Oceanospirillales</taxon>
        <taxon>Oceanospirillaceae</taxon>
        <taxon>Motiliproteus</taxon>
    </lineage>
</organism>
<evidence type="ECO:0000259" key="4">
    <source>
        <dbReference type="PROSITE" id="PS50234"/>
    </source>
</evidence>
<keyword evidence="3" id="KW-0732">Signal</keyword>
<dbReference type="PROSITE" id="PS50234">
    <property type="entry name" value="VWFA"/>
    <property type="match status" value="1"/>
</dbReference>
<feature type="compositionally biased region" description="Polar residues" evidence="1">
    <location>
        <begin position="699"/>
        <end position="708"/>
    </location>
</feature>
<feature type="region of interest" description="Disordered" evidence="1">
    <location>
        <begin position="642"/>
        <end position="711"/>
    </location>
</feature>
<accession>A0A369WAH6</accession>
<dbReference type="PANTHER" id="PTHR45737">
    <property type="entry name" value="VON WILLEBRAND FACTOR A DOMAIN-CONTAINING PROTEIN 5A"/>
    <property type="match status" value="1"/>
</dbReference>
<feature type="compositionally biased region" description="Basic and acidic residues" evidence="1">
    <location>
        <begin position="642"/>
        <end position="651"/>
    </location>
</feature>
<evidence type="ECO:0000256" key="3">
    <source>
        <dbReference type="SAM" id="SignalP"/>
    </source>
</evidence>
<feature type="domain" description="VIT" evidence="5">
    <location>
        <begin position="37"/>
        <end position="165"/>
    </location>
</feature>
<dbReference type="Gene3D" id="3.40.50.410">
    <property type="entry name" value="von Willebrand factor, type A domain"/>
    <property type="match status" value="1"/>
</dbReference>
<evidence type="ECO:0000259" key="5">
    <source>
        <dbReference type="PROSITE" id="PS51468"/>
    </source>
</evidence>
<feature type="chain" id="PRO_5016563048" evidence="3">
    <location>
        <begin position="38"/>
        <end position="742"/>
    </location>
</feature>
<name>A0A369WAH6_9GAMM</name>
<dbReference type="SMART" id="SM00327">
    <property type="entry name" value="VWA"/>
    <property type="match status" value="1"/>
</dbReference>
<dbReference type="SMART" id="SM00609">
    <property type="entry name" value="VIT"/>
    <property type="match status" value="1"/>
</dbReference>
<protein>
    <submittedName>
        <fullName evidence="6">VWA domain-containing protein</fullName>
    </submittedName>
</protein>
<dbReference type="InterPro" id="IPR013694">
    <property type="entry name" value="VIT"/>
</dbReference>
<dbReference type="InterPro" id="IPR036465">
    <property type="entry name" value="vWFA_dom_sf"/>
</dbReference>
<dbReference type="PANTHER" id="PTHR45737:SF6">
    <property type="entry name" value="VON WILLEBRAND FACTOR A DOMAIN-CONTAINING PROTEIN 5A"/>
    <property type="match status" value="1"/>
</dbReference>
<keyword evidence="2" id="KW-1133">Transmembrane helix</keyword>
<comment type="caution">
    <text evidence="6">The sequence shown here is derived from an EMBL/GenBank/DDBJ whole genome shotgun (WGS) entry which is preliminary data.</text>
</comment>
<dbReference type="Proteomes" id="UP000253769">
    <property type="component" value="Unassembled WGS sequence"/>
</dbReference>
<dbReference type="InterPro" id="IPR002035">
    <property type="entry name" value="VWF_A"/>
</dbReference>
<keyword evidence="7" id="KW-1185">Reference proteome</keyword>
<dbReference type="PROSITE" id="PS51468">
    <property type="entry name" value="VIT"/>
    <property type="match status" value="1"/>
</dbReference>
<proteinExistence type="predicted"/>
<keyword evidence="2" id="KW-0812">Transmembrane</keyword>
<dbReference type="AlphaFoldDB" id="A0A369WAH6"/>
<dbReference type="SUPFAM" id="SSF53300">
    <property type="entry name" value="vWA-like"/>
    <property type="match status" value="1"/>
</dbReference>
<evidence type="ECO:0000313" key="7">
    <source>
        <dbReference type="Proteomes" id="UP000253769"/>
    </source>
</evidence>
<feature type="transmembrane region" description="Helical" evidence="2">
    <location>
        <begin position="715"/>
        <end position="734"/>
    </location>
</feature>
<feature type="domain" description="VWFA" evidence="4">
    <location>
        <begin position="328"/>
        <end position="498"/>
    </location>
</feature>
<dbReference type="Pfam" id="PF13768">
    <property type="entry name" value="VWA_3"/>
    <property type="match status" value="1"/>
</dbReference>
<gene>
    <name evidence="6" type="ORF">DV711_16645</name>
</gene>
<reference evidence="6 7" key="1">
    <citation type="submission" date="2018-07" db="EMBL/GenBank/DDBJ databases">
        <title>Motiliproteus coralliicola sp. nov., a bacterium isolated from Coral.</title>
        <authorList>
            <person name="Wang G."/>
        </authorList>
    </citation>
    <scope>NUCLEOTIDE SEQUENCE [LARGE SCALE GENOMIC DNA]</scope>
    <source>
        <strain evidence="6 7">C34</strain>
    </source>
</reference>
<evidence type="ECO:0000313" key="6">
    <source>
        <dbReference type="EMBL" id="RDE18291.1"/>
    </source>
</evidence>
<dbReference type="EMBL" id="QQOH01000005">
    <property type="protein sequence ID" value="RDE18291.1"/>
    <property type="molecule type" value="Genomic_DNA"/>
</dbReference>
<evidence type="ECO:0000256" key="1">
    <source>
        <dbReference type="SAM" id="MobiDB-lite"/>
    </source>
</evidence>
<dbReference type="Pfam" id="PF08487">
    <property type="entry name" value="VIT"/>
    <property type="match status" value="1"/>
</dbReference>
<evidence type="ECO:0000256" key="2">
    <source>
        <dbReference type="SAM" id="Phobius"/>
    </source>
</evidence>